<dbReference type="OrthoDB" id="2683572at2759"/>
<feature type="non-terminal residue" evidence="2">
    <location>
        <position position="1"/>
    </location>
</feature>
<dbReference type="EMBL" id="KN832025">
    <property type="protein sequence ID" value="KIN97685.1"/>
    <property type="molecule type" value="Genomic_DNA"/>
</dbReference>
<dbReference type="HOGENOM" id="CLU_146425_0_0_1"/>
<dbReference type="InParanoid" id="A0A0C3NQ29"/>
<protein>
    <recommendedName>
        <fullName evidence="1">Helicase C-terminal domain-containing protein</fullName>
    </recommendedName>
</protein>
<gene>
    <name evidence="2" type="ORF">M404DRAFT_63505</name>
</gene>
<dbReference type="PANTHER" id="PTHR45629:SF7">
    <property type="entry name" value="DNA EXCISION REPAIR PROTEIN ERCC-6-RELATED"/>
    <property type="match status" value="1"/>
</dbReference>
<organism evidence="2 3">
    <name type="scientific">Pisolithus tinctorius Marx 270</name>
    <dbReference type="NCBI Taxonomy" id="870435"/>
    <lineage>
        <taxon>Eukaryota</taxon>
        <taxon>Fungi</taxon>
        <taxon>Dikarya</taxon>
        <taxon>Basidiomycota</taxon>
        <taxon>Agaricomycotina</taxon>
        <taxon>Agaricomycetes</taxon>
        <taxon>Agaricomycetidae</taxon>
        <taxon>Boletales</taxon>
        <taxon>Sclerodermatineae</taxon>
        <taxon>Pisolithaceae</taxon>
        <taxon>Pisolithus</taxon>
    </lineage>
</organism>
<dbReference type="Pfam" id="PF00271">
    <property type="entry name" value="Helicase_C"/>
    <property type="match status" value="1"/>
</dbReference>
<feature type="domain" description="Helicase C-terminal" evidence="1">
    <location>
        <begin position="3"/>
        <end position="95"/>
    </location>
</feature>
<dbReference type="InterPro" id="IPR001650">
    <property type="entry name" value="Helicase_C-like"/>
</dbReference>
<evidence type="ECO:0000313" key="3">
    <source>
        <dbReference type="Proteomes" id="UP000054217"/>
    </source>
</evidence>
<dbReference type="Gene3D" id="3.40.50.300">
    <property type="entry name" value="P-loop containing nucleotide triphosphate hydrolases"/>
    <property type="match status" value="1"/>
</dbReference>
<reference evidence="3" key="2">
    <citation type="submission" date="2015-01" db="EMBL/GenBank/DDBJ databases">
        <title>Evolutionary Origins and Diversification of the Mycorrhizal Mutualists.</title>
        <authorList>
            <consortium name="DOE Joint Genome Institute"/>
            <consortium name="Mycorrhizal Genomics Consortium"/>
            <person name="Kohler A."/>
            <person name="Kuo A."/>
            <person name="Nagy L.G."/>
            <person name="Floudas D."/>
            <person name="Copeland A."/>
            <person name="Barry K.W."/>
            <person name="Cichocki N."/>
            <person name="Veneault-Fourrey C."/>
            <person name="LaButti K."/>
            <person name="Lindquist E.A."/>
            <person name="Lipzen A."/>
            <person name="Lundell T."/>
            <person name="Morin E."/>
            <person name="Murat C."/>
            <person name="Riley R."/>
            <person name="Ohm R."/>
            <person name="Sun H."/>
            <person name="Tunlid A."/>
            <person name="Henrissat B."/>
            <person name="Grigoriev I.V."/>
            <person name="Hibbett D.S."/>
            <person name="Martin F."/>
        </authorList>
    </citation>
    <scope>NUCLEOTIDE SEQUENCE [LARGE SCALE GENOMIC DNA]</scope>
    <source>
        <strain evidence="3">Marx 270</strain>
    </source>
</reference>
<name>A0A0C3NQ29_PISTI</name>
<dbReference type="InterPro" id="IPR050496">
    <property type="entry name" value="SNF2_RAD54_helicase_repair"/>
</dbReference>
<dbReference type="SUPFAM" id="SSF52540">
    <property type="entry name" value="P-loop containing nucleoside triphosphate hydrolases"/>
    <property type="match status" value="1"/>
</dbReference>
<accession>A0A0C3NQ29</accession>
<evidence type="ECO:0000313" key="2">
    <source>
        <dbReference type="EMBL" id="KIN97685.1"/>
    </source>
</evidence>
<proteinExistence type="predicted"/>
<dbReference type="PANTHER" id="PTHR45629">
    <property type="entry name" value="SNF2/RAD54 FAMILY MEMBER"/>
    <property type="match status" value="1"/>
</dbReference>
<keyword evidence="3" id="KW-1185">Reference proteome</keyword>
<feature type="non-terminal residue" evidence="2">
    <location>
        <position position="143"/>
    </location>
</feature>
<evidence type="ECO:0000259" key="1">
    <source>
        <dbReference type="Pfam" id="PF00271"/>
    </source>
</evidence>
<sequence>DRVIIYSTFPLSNQALINVLALYDVAVIELNRTMTLKKHQAALDDFCMLTWTTGHHVLIICNVGMVGLNLTCTNIMVIVDTTWSALDDEQLCGRIFQYPQQKQVHIYHLIALATLDVFLNNISFDKGQLHSAFMECMDEISEY</sequence>
<reference evidence="2 3" key="1">
    <citation type="submission" date="2014-04" db="EMBL/GenBank/DDBJ databases">
        <authorList>
            <consortium name="DOE Joint Genome Institute"/>
            <person name="Kuo A."/>
            <person name="Kohler A."/>
            <person name="Costa M.D."/>
            <person name="Nagy L.G."/>
            <person name="Floudas D."/>
            <person name="Copeland A."/>
            <person name="Barry K.W."/>
            <person name="Cichocki N."/>
            <person name="Veneault-Fourrey C."/>
            <person name="LaButti K."/>
            <person name="Lindquist E.A."/>
            <person name="Lipzen A."/>
            <person name="Lundell T."/>
            <person name="Morin E."/>
            <person name="Murat C."/>
            <person name="Sun H."/>
            <person name="Tunlid A."/>
            <person name="Henrissat B."/>
            <person name="Grigoriev I.V."/>
            <person name="Hibbett D.S."/>
            <person name="Martin F."/>
            <person name="Nordberg H.P."/>
            <person name="Cantor M.N."/>
            <person name="Hua S.X."/>
        </authorList>
    </citation>
    <scope>NUCLEOTIDE SEQUENCE [LARGE SCALE GENOMIC DNA]</scope>
    <source>
        <strain evidence="2 3">Marx 270</strain>
    </source>
</reference>
<dbReference type="InterPro" id="IPR027417">
    <property type="entry name" value="P-loop_NTPase"/>
</dbReference>
<dbReference type="AlphaFoldDB" id="A0A0C3NQ29"/>
<dbReference type="STRING" id="870435.A0A0C3NQ29"/>
<dbReference type="Proteomes" id="UP000054217">
    <property type="component" value="Unassembled WGS sequence"/>
</dbReference>